<dbReference type="SUPFAM" id="SSF57095">
    <property type="entry name" value="Scorpion toxin-like"/>
    <property type="match status" value="1"/>
</dbReference>
<dbReference type="AlphaFoldDB" id="A0A843WF66"/>
<dbReference type="SMART" id="SM00505">
    <property type="entry name" value="Knot1"/>
    <property type="match status" value="1"/>
</dbReference>
<reference evidence="3" key="1">
    <citation type="submission" date="2017-07" db="EMBL/GenBank/DDBJ databases">
        <title>Taro Niue Genome Assembly and Annotation.</title>
        <authorList>
            <person name="Atibalentja N."/>
            <person name="Keating K."/>
            <person name="Fields C.J."/>
        </authorList>
    </citation>
    <scope>NUCLEOTIDE SEQUENCE</scope>
    <source>
        <strain evidence="3">Niue_2</strain>
        <tissue evidence="3">Leaf</tissue>
    </source>
</reference>
<protein>
    <recommendedName>
        <fullName evidence="2">Knottins-like domain-containing protein</fullName>
    </recommendedName>
</protein>
<name>A0A843WF66_COLES</name>
<dbReference type="InterPro" id="IPR003614">
    <property type="entry name" value="Knottins"/>
</dbReference>
<evidence type="ECO:0000259" key="2">
    <source>
        <dbReference type="SMART" id="SM00505"/>
    </source>
</evidence>
<evidence type="ECO:0000256" key="1">
    <source>
        <dbReference type="SAM" id="Phobius"/>
    </source>
</evidence>
<keyword evidence="4" id="KW-1185">Reference proteome</keyword>
<dbReference type="Gene3D" id="3.30.30.10">
    <property type="entry name" value="Knottin, scorpion toxin-like"/>
    <property type="match status" value="1"/>
</dbReference>
<proteinExistence type="predicted"/>
<feature type="domain" description="Knottins-like" evidence="2">
    <location>
        <begin position="29"/>
        <end position="71"/>
    </location>
</feature>
<dbReference type="EMBL" id="NMUH01003183">
    <property type="protein sequence ID" value="MQM04271.1"/>
    <property type="molecule type" value="Genomic_DNA"/>
</dbReference>
<dbReference type="Pfam" id="PF00304">
    <property type="entry name" value="Gamma-thionin"/>
    <property type="match status" value="1"/>
</dbReference>
<comment type="caution">
    <text evidence="3">The sequence shown here is derived from an EMBL/GenBank/DDBJ whole genome shotgun (WGS) entry which is preliminary data.</text>
</comment>
<dbReference type="OrthoDB" id="683455at2759"/>
<keyword evidence="1" id="KW-1133">Transmembrane helix</keyword>
<dbReference type="GO" id="GO:0006952">
    <property type="term" value="P:defense response"/>
    <property type="evidence" value="ECO:0007669"/>
    <property type="project" value="InterPro"/>
</dbReference>
<keyword evidence="1" id="KW-0812">Transmembrane</keyword>
<dbReference type="Proteomes" id="UP000652761">
    <property type="component" value="Unassembled WGS sequence"/>
</dbReference>
<dbReference type="CDD" id="cd00107">
    <property type="entry name" value="Knot1"/>
    <property type="match status" value="1"/>
</dbReference>
<evidence type="ECO:0000313" key="4">
    <source>
        <dbReference type="Proteomes" id="UP000652761"/>
    </source>
</evidence>
<evidence type="ECO:0000313" key="3">
    <source>
        <dbReference type="EMBL" id="MQM04271.1"/>
    </source>
</evidence>
<keyword evidence="1" id="KW-0472">Membrane</keyword>
<feature type="transmembrane region" description="Helical" evidence="1">
    <location>
        <begin position="6"/>
        <end position="26"/>
    </location>
</feature>
<accession>A0A843WF66</accession>
<dbReference type="InterPro" id="IPR036574">
    <property type="entry name" value="Scorpion_toxin-like_sf"/>
</dbReference>
<gene>
    <name evidence="3" type="ORF">Taro_037066</name>
</gene>
<sequence length="72" mass="7923">MTGSRVFPRAILLLLLIVATGNLYFLRRHCLNFLHGLCVSDANCANVCRTEGSNSGACRGFQRRCFCTIPCA</sequence>
<organism evidence="3 4">
    <name type="scientific">Colocasia esculenta</name>
    <name type="common">Wild taro</name>
    <name type="synonym">Arum esculentum</name>
    <dbReference type="NCBI Taxonomy" id="4460"/>
    <lineage>
        <taxon>Eukaryota</taxon>
        <taxon>Viridiplantae</taxon>
        <taxon>Streptophyta</taxon>
        <taxon>Embryophyta</taxon>
        <taxon>Tracheophyta</taxon>
        <taxon>Spermatophyta</taxon>
        <taxon>Magnoliopsida</taxon>
        <taxon>Liliopsida</taxon>
        <taxon>Araceae</taxon>
        <taxon>Aroideae</taxon>
        <taxon>Colocasieae</taxon>
        <taxon>Colocasia</taxon>
    </lineage>
</organism>